<dbReference type="InterPro" id="IPR035919">
    <property type="entry name" value="EAL_sf"/>
</dbReference>
<comment type="caution">
    <text evidence="2">The sequence shown here is derived from an EMBL/GenBank/DDBJ whole genome shotgun (WGS) entry which is preliminary data.</text>
</comment>
<dbReference type="EMBL" id="MLJW01007026">
    <property type="protein sequence ID" value="OIQ65837.1"/>
    <property type="molecule type" value="Genomic_DNA"/>
</dbReference>
<proteinExistence type="predicted"/>
<dbReference type="SMART" id="SM00052">
    <property type="entry name" value="EAL"/>
    <property type="match status" value="1"/>
</dbReference>
<gene>
    <name evidence="2" type="primary">dosP_20</name>
    <name evidence="2" type="ORF">GALL_526010</name>
</gene>
<dbReference type="EC" id="3.1.4.52" evidence="2"/>
<keyword evidence="2" id="KW-0378">Hydrolase</keyword>
<feature type="domain" description="EAL" evidence="1">
    <location>
        <begin position="28"/>
        <end position="280"/>
    </location>
</feature>
<dbReference type="CDD" id="cd01948">
    <property type="entry name" value="EAL"/>
    <property type="match status" value="1"/>
</dbReference>
<dbReference type="SUPFAM" id="SSF141868">
    <property type="entry name" value="EAL domain-like"/>
    <property type="match status" value="1"/>
</dbReference>
<evidence type="ECO:0000259" key="1">
    <source>
        <dbReference type="PROSITE" id="PS50883"/>
    </source>
</evidence>
<organism evidence="2">
    <name type="scientific">mine drainage metagenome</name>
    <dbReference type="NCBI Taxonomy" id="410659"/>
    <lineage>
        <taxon>unclassified sequences</taxon>
        <taxon>metagenomes</taxon>
        <taxon>ecological metagenomes</taxon>
    </lineage>
</organism>
<dbReference type="GO" id="GO:0071111">
    <property type="term" value="F:cyclic-guanylate-specific phosphodiesterase activity"/>
    <property type="evidence" value="ECO:0007669"/>
    <property type="project" value="UniProtKB-EC"/>
</dbReference>
<protein>
    <submittedName>
        <fullName evidence="2">Oxygen sensor protein DosP</fullName>
        <ecNumber evidence="2">3.1.4.52</ecNumber>
    </submittedName>
</protein>
<name>A0A1J5PQH8_9ZZZZ</name>
<dbReference type="PROSITE" id="PS50883">
    <property type="entry name" value="EAL"/>
    <property type="match status" value="1"/>
</dbReference>
<reference evidence="2" key="1">
    <citation type="submission" date="2016-10" db="EMBL/GenBank/DDBJ databases">
        <title>Sequence of Gallionella enrichment culture.</title>
        <authorList>
            <person name="Poehlein A."/>
            <person name="Muehling M."/>
            <person name="Daniel R."/>
        </authorList>
    </citation>
    <scope>NUCLEOTIDE SEQUENCE</scope>
</reference>
<evidence type="ECO:0000313" key="2">
    <source>
        <dbReference type="EMBL" id="OIQ65837.1"/>
    </source>
</evidence>
<accession>A0A1J5PQH8</accession>
<dbReference type="Gene3D" id="3.20.20.450">
    <property type="entry name" value="EAL domain"/>
    <property type="match status" value="1"/>
</dbReference>
<dbReference type="InterPro" id="IPR050706">
    <property type="entry name" value="Cyclic-di-GMP_PDE-like"/>
</dbReference>
<sequence>MREFERGLQRRWEQIWQRCKAKNLNVLPEDQAQVYRQQIFMGGLVMFAQPVVDLRTGTVRSVEALARLRMPDGTIVAPGSFLPLLGYAELDHVFRQGLDQALKWLITWNAQELALDVSINLSPSTLFNPDCPAWVDGALRHHGLAPHRLSIELLETETVDSTTQRESIEQLSHLGVRLAMDDLGSGYSSLERLSTLPFDVIKIDQSLVATMYKSPIYVLSFVGALIQLGRDLEREVVVEGLEDEAMVEAVAILGAPFGQGYGLSRPMPPDAVPEWVRGFRLPIQSGHTRTALGALAYHWQFTHLGDPHHPVTDLERCPMTQFLQEHAPQDNDAAKWHARVHSETGDEEASRLLTQWLLRKICL</sequence>
<dbReference type="InterPro" id="IPR001633">
    <property type="entry name" value="EAL_dom"/>
</dbReference>
<dbReference type="Pfam" id="PF00563">
    <property type="entry name" value="EAL"/>
    <property type="match status" value="1"/>
</dbReference>
<dbReference type="PANTHER" id="PTHR33121:SF70">
    <property type="entry name" value="SIGNALING PROTEIN YKOW"/>
    <property type="match status" value="1"/>
</dbReference>
<dbReference type="AlphaFoldDB" id="A0A1J5PQH8"/>
<dbReference type="PANTHER" id="PTHR33121">
    <property type="entry name" value="CYCLIC DI-GMP PHOSPHODIESTERASE PDEF"/>
    <property type="match status" value="1"/>
</dbReference>